<dbReference type="Gene3D" id="3.40.190.10">
    <property type="entry name" value="Periplasmic binding protein-like II"/>
    <property type="match status" value="2"/>
</dbReference>
<dbReference type="EMBL" id="JABBXD010000010">
    <property type="protein sequence ID" value="MBD3587093.1"/>
    <property type="molecule type" value="Genomic_DNA"/>
</dbReference>
<dbReference type="SUPFAM" id="SSF53850">
    <property type="entry name" value="Periplasmic binding protein-like II"/>
    <property type="match status" value="1"/>
</dbReference>
<evidence type="ECO:0000256" key="2">
    <source>
        <dbReference type="ARBA" id="ARBA00022729"/>
    </source>
</evidence>
<organism evidence="4 5">
    <name type="scientific">Salinimonas profundi</name>
    <dbReference type="NCBI Taxonomy" id="2729140"/>
    <lineage>
        <taxon>Bacteria</taxon>
        <taxon>Pseudomonadati</taxon>
        <taxon>Pseudomonadota</taxon>
        <taxon>Gammaproteobacteria</taxon>
        <taxon>Alteromonadales</taxon>
        <taxon>Alteromonadaceae</taxon>
        <taxon>Alteromonas/Salinimonas group</taxon>
        <taxon>Salinimonas</taxon>
    </lineage>
</organism>
<keyword evidence="2" id="KW-0732">Signal</keyword>
<dbReference type="Pfam" id="PF00497">
    <property type="entry name" value="SBP_bac_3"/>
    <property type="match status" value="1"/>
</dbReference>
<dbReference type="Proteomes" id="UP000624419">
    <property type="component" value="Unassembled WGS sequence"/>
</dbReference>
<evidence type="ECO:0000259" key="3">
    <source>
        <dbReference type="Pfam" id="PF00497"/>
    </source>
</evidence>
<dbReference type="InterPro" id="IPR001638">
    <property type="entry name" value="Solute-binding_3/MltF_N"/>
</dbReference>
<dbReference type="PANTHER" id="PTHR35936">
    <property type="entry name" value="MEMBRANE-BOUND LYTIC MUREIN TRANSGLYCOSYLASE F"/>
    <property type="match status" value="1"/>
</dbReference>
<comment type="caution">
    <text evidence="4">The sequence shown here is derived from an EMBL/GenBank/DDBJ whole genome shotgun (WGS) entry which is preliminary data.</text>
</comment>
<evidence type="ECO:0000256" key="1">
    <source>
        <dbReference type="ARBA" id="ARBA00010333"/>
    </source>
</evidence>
<evidence type="ECO:0000313" key="5">
    <source>
        <dbReference type="Proteomes" id="UP000624419"/>
    </source>
</evidence>
<gene>
    <name evidence="4" type="ORF">HHX48_15210</name>
</gene>
<feature type="domain" description="Solute-binding protein family 3/N-terminal" evidence="3">
    <location>
        <begin position="60"/>
        <end position="251"/>
    </location>
</feature>
<proteinExistence type="inferred from homology"/>
<evidence type="ECO:0000313" key="4">
    <source>
        <dbReference type="EMBL" id="MBD3587093.1"/>
    </source>
</evidence>
<accession>A0ABR8LND8</accession>
<dbReference type="RefSeq" id="WP_191026287.1">
    <property type="nucleotide sequence ID" value="NZ_JABBXD010000010.1"/>
</dbReference>
<name>A0ABR8LND8_9ALTE</name>
<comment type="similarity">
    <text evidence="1">Belongs to the bacterial solute-binding protein 3 family.</text>
</comment>
<keyword evidence="5" id="KW-1185">Reference proteome</keyword>
<dbReference type="PANTHER" id="PTHR35936:SF19">
    <property type="entry name" value="AMINO-ACID-BINDING PROTEIN YXEM-RELATED"/>
    <property type="match status" value="1"/>
</dbReference>
<protein>
    <submittedName>
        <fullName evidence="4">Amino acid ABC transporter substrate-binding protein</fullName>
    </submittedName>
</protein>
<sequence>MSVRINTNNDKGESVRGLTVCMCMILGLFSSVAGAEIKLGAAQLPTFIDDGDKPARINAIMREAFSRMEQDVTLEVMRPAFLGSGLLSGKIDGHYAFVDLDEKKSAFLYSKPYLPLYLFAISKHEAVISVAEIEHLMDRRVAIENRFANTDKVRLIKDIKWARNPSTFDAFKQLADDRSYYLMSSRLLVDEFNRLLRSEGEQLLHFSKVPLITAGFRLAMSSGEGNQAVVEAFNSTIDEMQNDGTFNELLNVAWLTKDIDGDGTAEFITSRAVTHPKLEASALTLAYPLDTSSVSDASTFYINGETASDWQGALGLMSDVTPVLRPSLLDEEVYQQILSRW</sequence>
<reference evidence="4 5" key="1">
    <citation type="submission" date="2020-04" db="EMBL/GenBank/DDBJ databases">
        <title>Salinimonas sp. HHU 13199.</title>
        <authorList>
            <person name="Cui X."/>
            <person name="Zhang D."/>
        </authorList>
    </citation>
    <scope>NUCLEOTIDE SEQUENCE [LARGE SCALE GENOMIC DNA]</scope>
    <source>
        <strain evidence="4 5">HHU 13199</strain>
    </source>
</reference>